<accession>A0A143DDS8</accession>
<evidence type="ECO:0000313" key="2">
    <source>
        <dbReference type="Proteomes" id="UP000076066"/>
    </source>
</evidence>
<reference evidence="1 2" key="1">
    <citation type="submission" date="2016-02" db="EMBL/GenBank/DDBJ databases">
        <title>Complete Genome of H5569, the type strain of the newly described species Haematospirillium jordaniae.</title>
        <authorList>
            <person name="Nicholson A.C."/>
            <person name="Humrighouse B.W."/>
            <person name="Loparov V."/>
            <person name="McQuiston J.R."/>
        </authorList>
    </citation>
    <scope>NUCLEOTIDE SEQUENCE [LARGE SCALE GENOMIC DNA]</scope>
    <source>
        <strain evidence="1 2">H5569</strain>
    </source>
</reference>
<dbReference type="InterPro" id="IPR008018">
    <property type="entry name" value="Phage_tail_attach_FII"/>
</dbReference>
<dbReference type="Pfam" id="PF05354">
    <property type="entry name" value="Phage_attach"/>
    <property type="match status" value="1"/>
</dbReference>
<sequence>MTGFHTWEELGLFLNPKEFAEAAVLQLQNGTERTVTVLYDDPYLDVELGEYCGDRTEPRLNGKMSDLGDLRRGDTVLLLRTGEVFDVLGAAQPDGTGWAVVPLASVNKDAGF</sequence>
<dbReference type="EMBL" id="CP014525">
    <property type="protein sequence ID" value="AMW34892.1"/>
    <property type="molecule type" value="Genomic_DNA"/>
</dbReference>
<dbReference type="Proteomes" id="UP000076066">
    <property type="component" value="Chromosome"/>
</dbReference>
<dbReference type="KEGG" id="hjo:AY555_06530"/>
<keyword evidence="2" id="KW-1185">Reference proteome</keyword>
<evidence type="ECO:0000313" key="1">
    <source>
        <dbReference type="EMBL" id="AMW34892.1"/>
    </source>
</evidence>
<dbReference type="AlphaFoldDB" id="A0A143DDS8"/>
<dbReference type="STRING" id="1549855.AY555_06530"/>
<proteinExistence type="predicted"/>
<dbReference type="OrthoDB" id="6691341at2"/>
<dbReference type="RefSeq" id="WP_066134970.1">
    <property type="nucleotide sequence ID" value="NZ_CP014525.1"/>
</dbReference>
<dbReference type="Gene3D" id="2.40.10.180">
    <property type="entry name" value="Phage tail proteins"/>
    <property type="match status" value="1"/>
</dbReference>
<dbReference type="GeneID" id="53316810"/>
<gene>
    <name evidence="1" type="ORF">AY555_06530</name>
</gene>
<dbReference type="GO" id="GO:0019068">
    <property type="term" value="P:virion assembly"/>
    <property type="evidence" value="ECO:0007669"/>
    <property type="project" value="InterPro"/>
</dbReference>
<organism evidence="1 2">
    <name type="scientific">Haematospirillum jordaniae</name>
    <dbReference type="NCBI Taxonomy" id="1549855"/>
    <lineage>
        <taxon>Bacteria</taxon>
        <taxon>Pseudomonadati</taxon>
        <taxon>Pseudomonadota</taxon>
        <taxon>Alphaproteobacteria</taxon>
        <taxon>Rhodospirillales</taxon>
        <taxon>Novispirillaceae</taxon>
        <taxon>Haematospirillum</taxon>
    </lineage>
</organism>
<protein>
    <submittedName>
        <fullName evidence="1">Uncharacterized protein</fullName>
    </submittedName>
</protein>
<dbReference type="InterPro" id="IPR053734">
    <property type="entry name" value="Phage_Head-Tail_Connect_sf"/>
</dbReference>
<name>A0A143DDS8_9PROT</name>